<dbReference type="GO" id="GO:0070740">
    <property type="term" value="F:tubulin-glutamic acid ligase activity"/>
    <property type="evidence" value="ECO:0007669"/>
    <property type="project" value="TreeGrafter"/>
</dbReference>
<dbReference type="SUPFAM" id="SSF56059">
    <property type="entry name" value="Glutathione synthetase ATP-binding domain-like"/>
    <property type="match status" value="1"/>
</dbReference>
<dbReference type="PROSITE" id="PS51221">
    <property type="entry name" value="TTL"/>
    <property type="match status" value="1"/>
</dbReference>
<evidence type="ECO:0000256" key="4">
    <source>
        <dbReference type="ARBA" id="ARBA00022840"/>
    </source>
</evidence>
<dbReference type="PANTHER" id="PTHR12241">
    <property type="entry name" value="TUBULIN POLYGLUTAMYLASE"/>
    <property type="match status" value="1"/>
</dbReference>
<dbReference type="GO" id="GO:0000226">
    <property type="term" value="P:microtubule cytoskeleton organization"/>
    <property type="evidence" value="ECO:0007669"/>
    <property type="project" value="TreeGrafter"/>
</dbReference>
<dbReference type="InterPro" id="IPR004344">
    <property type="entry name" value="TTL/TTLL_fam"/>
</dbReference>
<dbReference type="GO" id="GO:0015631">
    <property type="term" value="F:tubulin binding"/>
    <property type="evidence" value="ECO:0007669"/>
    <property type="project" value="TreeGrafter"/>
</dbReference>
<evidence type="ECO:0000256" key="5">
    <source>
        <dbReference type="ARBA" id="ARBA00030445"/>
    </source>
</evidence>
<evidence type="ECO:0000256" key="2">
    <source>
        <dbReference type="ARBA" id="ARBA00022598"/>
    </source>
</evidence>
<reference evidence="7" key="1">
    <citation type="submission" date="2021-01" db="EMBL/GenBank/DDBJ databases">
        <authorList>
            <person name="Corre E."/>
            <person name="Pelletier E."/>
            <person name="Niang G."/>
            <person name="Scheremetjew M."/>
            <person name="Finn R."/>
            <person name="Kale V."/>
            <person name="Holt S."/>
            <person name="Cochrane G."/>
            <person name="Meng A."/>
            <person name="Brown T."/>
            <person name="Cohen L."/>
        </authorList>
    </citation>
    <scope>NUCLEOTIDE SEQUENCE</scope>
    <source>
        <strain evidence="7">CCMP1723</strain>
    </source>
</reference>
<feature type="region of interest" description="Disordered" evidence="6">
    <location>
        <begin position="1"/>
        <end position="26"/>
    </location>
</feature>
<evidence type="ECO:0000313" key="7">
    <source>
        <dbReference type="EMBL" id="CAD8522728.1"/>
    </source>
</evidence>
<accession>A0A7S0II82</accession>
<feature type="compositionally biased region" description="Basic and acidic residues" evidence="6">
    <location>
        <begin position="16"/>
        <end position="25"/>
    </location>
</feature>
<organism evidence="7">
    <name type="scientific">Micromonas pusilla</name>
    <name type="common">Picoplanktonic green alga</name>
    <name type="synonym">Chromulina pusilla</name>
    <dbReference type="NCBI Taxonomy" id="38833"/>
    <lineage>
        <taxon>Eukaryota</taxon>
        <taxon>Viridiplantae</taxon>
        <taxon>Chlorophyta</taxon>
        <taxon>Mamiellophyceae</taxon>
        <taxon>Mamiellales</taxon>
        <taxon>Mamiellaceae</taxon>
        <taxon>Micromonas</taxon>
    </lineage>
</organism>
<dbReference type="EMBL" id="HBEQ01012118">
    <property type="protein sequence ID" value="CAD8522728.1"/>
    <property type="molecule type" value="Transcribed_RNA"/>
</dbReference>
<evidence type="ECO:0000256" key="6">
    <source>
        <dbReference type="SAM" id="MobiDB-lite"/>
    </source>
</evidence>
<proteinExistence type="inferred from homology"/>
<name>A0A7S0II82_MICPS</name>
<dbReference type="GO" id="GO:0005524">
    <property type="term" value="F:ATP binding"/>
    <property type="evidence" value="ECO:0007669"/>
    <property type="project" value="UniProtKB-KW"/>
</dbReference>
<comment type="similarity">
    <text evidence="1">Belongs to the tubulin--tyrosine ligase family.</text>
</comment>
<keyword evidence="4" id="KW-0067">ATP-binding</keyword>
<gene>
    <name evidence="7" type="ORF">MCOM1403_LOCUS9760</name>
</gene>
<dbReference type="Pfam" id="PF03133">
    <property type="entry name" value="TTL"/>
    <property type="match status" value="1"/>
</dbReference>
<sequence>MALPPRTRARPSNGRADSDGGERKPRSVKFACTMEKSAPHRVLAARGWREVDDDSWDVMWADTAWVHDNVTYNVTTQPQRLRENQRVNHFPNHVELTRKDLLAKNVKRAKRQAEKDGTDPSEFDFIPKTYALPGEGQMLLRDFREKGGTWIMKPIGRAQGTGIFLVNKAKQIEDWLKKRGTEVAENKLSDDYVCQRYVDNPYLVDDRKFDTRIYVLCLSYQPLKVYLYREGFARFANTAYSTAKSDLKNQYIHLTNHAIQKRDVDYDPEVDDLKMPIRDLYAHILSKHGQEAADRCFAGIHSVIINALRSVQQVMINDRHCYELYGYDVMIDENLRPWLIEVNASPSMSSDSQTDADLKAALLDDTFTALDAEEMFEGRTPPRVGGFDLVCDDGALTRTAEWGGLPTLLGADNSDRLEALERLRRWCTKGKAGEERAKARGAELVVATGMPPIVHW</sequence>
<keyword evidence="3" id="KW-0547">Nucleotide-binding</keyword>
<protein>
    <recommendedName>
        <fullName evidence="5">Tubulin--tyrosine ligase-like protein 9</fullName>
    </recommendedName>
</protein>
<evidence type="ECO:0000256" key="3">
    <source>
        <dbReference type="ARBA" id="ARBA00022741"/>
    </source>
</evidence>
<evidence type="ECO:0000256" key="1">
    <source>
        <dbReference type="ARBA" id="ARBA00006820"/>
    </source>
</evidence>
<dbReference type="PANTHER" id="PTHR12241:SF39">
    <property type="entry name" value="TUBULIN POLYGLUTAMYLASE TTLL9-RELATED"/>
    <property type="match status" value="1"/>
</dbReference>
<keyword evidence="2" id="KW-0436">Ligase</keyword>
<dbReference type="AlphaFoldDB" id="A0A7S0II82"/>
<dbReference type="Gene3D" id="3.30.470.20">
    <property type="entry name" value="ATP-grasp fold, B domain"/>
    <property type="match status" value="1"/>
</dbReference>
<dbReference type="GO" id="GO:0036064">
    <property type="term" value="C:ciliary basal body"/>
    <property type="evidence" value="ECO:0007669"/>
    <property type="project" value="TreeGrafter"/>
</dbReference>